<reference evidence="7" key="2">
    <citation type="submission" date="2017-10" db="EMBL/GenBank/DDBJ databases">
        <title>Ladona fulva Genome sequencing and assembly.</title>
        <authorList>
            <person name="Murali S."/>
            <person name="Richards S."/>
            <person name="Bandaranaike D."/>
            <person name="Bellair M."/>
            <person name="Blankenburg K."/>
            <person name="Chao H."/>
            <person name="Dinh H."/>
            <person name="Doddapaneni H."/>
            <person name="Dugan-Rocha S."/>
            <person name="Elkadiri S."/>
            <person name="Gnanaolivu R."/>
            <person name="Hernandez B."/>
            <person name="Skinner E."/>
            <person name="Javaid M."/>
            <person name="Lee S."/>
            <person name="Li M."/>
            <person name="Ming W."/>
            <person name="Munidasa M."/>
            <person name="Muniz J."/>
            <person name="Nguyen L."/>
            <person name="Hughes D."/>
            <person name="Osuji N."/>
            <person name="Pu L.-L."/>
            <person name="Puazo M."/>
            <person name="Qu C."/>
            <person name="Quiroz J."/>
            <person name="Raj R."/>
            <person name="Weissenberger G."/>
            <person name="Xin Y."/>
            <person name="Zou X."/>
            <person name="Han Y."/>
            <person name="Worley K."/>
            <person name="Muzny D."/>
            <person name="Gibbs R."/>
        </authorList>
    </citation>
    <scope>NUCLEOTIDE SEQUENCE</scope>
    <source>
        <strain evidence="7">Sampled in the wild</strain>
    </source>
</reference>
<proteinExistence type="inferred from homology"/>
<keyword evidence="1" id="KW-0349">Heme</keyword>
<keyword evidence="8" id="KW-1185">Reference proteome</keyword>
<feature type="region of interest" description="Disordered" evidence="5">
    <location>
        <begin position="500"/>
        <end position="563"/>
    </location>
</feature>
<evidence type="ECO:0000256" key="4">
    <source>
        <dbReference type="ARBA" id="ARBA00038168"/>
    </source>
</evidence>
<dbReference type="GO" id="GO:0046872">
    <property type="term" value="F:metal ion binding"/>
    <property type="evidence" value="ECO:0007669"/>
    <property type="project" value="UniProtKB-KW"/>
</dbReference>
<feature type="non-terminal residue" evidence="7">
    <location>
        <position position="1"/>
    </location>
</feature>
<dbReference type="InterPro" id="IPR001199">
    <property type="entry name" value="Cyt_B5-like_heme/steroid-bd"/>
</dbReference>
<dbReference type="PANTHER" id="PTHR19359">
    <property type="entry name" value="CYTOCHROME B5"/>
    <property type="match status" value="1"/>
</dbReference>
<accession>A0A8K0KH74</accession>
<dbReference type="SMART" id="SM01117">
    <property type="entry name" value="Cyt-b5"/>
    <property type="match status" value="1"/>
</dbReference>
<dbReference type="Proteomes" id="UP000792457">
    <property type="component" value="Unassembled WGS sequence"/>
</dbReference>
<dbReference type="PROSITE" id="PS50255">
    <property type="entry name" value="CYTOCHROME_B5_2"/>
    <property type="match status" value="1"/>
</dbReference>
<dbReference type="InterPro" id="IPR036400">
    <property type="entry name" value="Cyt_B5-like_heme/steroid_sf"/>
</dbReference>
<dbReference type="Pfam" id="PF00173">
    <property type="entry name" value="Cyt-b5"/>
    <property type="match status" value="1"/>
</dbReference>
<dbReference type="SUPFAM" id="SSF55856">
    <property type="entry name" value="Cytochrome b5-like heme/steroid binding domain"/>
    <property type="match status" value="1"/>
</dbReference>
<sequence>MVRKADLENHNRDGGLWLLIDGKVYDVQDFRSEAPCGSELLQRYAGRDATRAFESAGHSAEARDTMQAFLVGHYVDPEQEEIQQEVNVNSASSPLVDTERGLAFLLGLHARTLSKGQPKQIVEQESVSGQWLGAPFLHGGLHAPKPPDPFTEDKGEAAASTAPAVRVGDLKAIPFQEDSNAPKGQGKPSSLHSSLIGKLGKEEPLIKEDILEFLQTLADGRLNDPPIQALMQLVERHCRSNHLLTHAEFASDHPLEEAGRLLLAALLWHTGLASQALALVQKELTLQESGNDQEDVKLTKGLAELVRMVHQAKWNLIRARQEQGRSYKEVCMPIHDKCRFLLNEVRPATSPEVQALNKLNLLYTEPRWRRTTKSLLSEIRANAHHQLKPMQHCLCSHSNHQLQSSKPTNLNATSPSYCACGCSSLPCCHIPTKPEDILNASIQSQDALLVAEAQCKVSSGVVVGVAGKSDVEDHELRPESPTESLRLSMDEGKKDLSGIVRQSDKDRQIGEMVEEDKHREEGNEADKSIDDEKIVIPTAEPLNDELEETPTAKTDGTSIAVSPVTSWKKFQDPAAG</sequence>
<evidence type="ECO:0000313" key="8">
    <source>
        <dbReference type="Proteomes" id="UP000792457"/>
    </source>
</evidence>
<feature type="domain" description="Cytochrome b5 heme-binding" evidence="6">
    <location>
        <begin position="1"/>
        <end position="75"/>
    </location>
</feature>
<gene>
    <name evidence="7" type="ORF">J437_LFUL015196</name>
</gene>
<dbReference type="InterPro" id="IPR050668">
    <property type="entry name" value="Cytochrome_b5"/>
</dbReference>
<evidence type="ECO:0000256" key="3">
    <source>
        <dbReference type="ARBA" id="ARBA00023004"/>
    </source>
</evidence>
<evidence type="ECO:0000259" key="6">
    <source>
        <dbReference type="PROSITE" id="PS50255"/>
    </source>
</evidence>
<dbReference type="GO" id="GO:0016020">
    <property type="term" value="C:membrane"/>
    <property type="evidence" value="ECO:0007669"/>
    <property type="project" value="TreeGrafter"/>
</dbReference>
<comment type="caution">
    <text evidence="7">The sequence shown here is derived from an EMBL/GenBank/DDBJ whole genome shotgun (WGS) entry which is preliminary data.</text>
</comment>
<dbReference type="Gene3D" id="3.10.120.10">
    <property type="entry name" value="Cytochrome b5-like heme/steroid binding domain"/>
    <property type="match status" value="1"/>
</dbReference>
<dbReference type="OrthoDB" id="7460596at2759"/>
<evidence type="ECO:0000256" key="1">
    <source>
        <dbReference type="ARBA" id="ARBA00022617"/>
    </source>
</evidence>
<comment type="similarity">
    <text evidence="4">Belongs to the cytochrome b5 family.</text>
</comment>
<keyword evidence="3" id="KW-0408">Iron</keyword>
<reference evidence="7" key="1">
    <citation type="submission" date="2013-04" db="EMBL/GenBank/DDBJ databases">
        <authorList>
            <person name="Qu J."/>
            <person name="Murali S.C."/>
            <person name="Bandaranaike D."/>
            <person name="Bellair M."/>
            <person name="Blankenburg K."/>
            <person name="Chao H."/>
            <person name="Dinh H."/>
            <person name="Doddapaneni H."/>
            <person name="Downs B."/>
            <person name="Dugan-Rocha S."/>
            <person name="Elkadiri S."/>
            <person name="Gnanaolivu R.D."/>
            <person name="Hernandez B."/>
            <person name="Javaid M."/>
            <person name="Jayaseelan J.C."/>
            <person name="Lee S."/>
            <person name="Li M."/>
            <person name="Ming W."/>
            <person name="Munidasa M."/>
            <person name="Muniz J."/>
            <person name="Nguyen L."/>
            <person name="Ongeri F."/>
            <person name="Osuji N."/>
            <person name="Pu L.-L."/>
            <person name="Puazo M."/>
            <person name="Qu C."/>
            <person name="Quiroz J."/>
            <person name="Raj R."/>
            <person name="Weissenberger G."/>
            <person name="Xin Y."/>
            <person name="Zou X."/>
            <person name="Han Y."/>
            <person name="Richards S."/>
            <person name="Worley K."/>
            <person name="Muzny D."/>
            <person name="Gibbs R."/>
        </authorList>
    </citation>
    <scope>NUCLEOTIDE SEQUENCE</scope>
    <source>
        <strain evidence="7">Sampled in the wild</strain>
    </source>
</reference>
<keyword evidence="2" id="KW-0479">Metal-binding</keyword>
<name>A0A8K0KH74_LADFU</name>
<protein>
    <recommendedName>
        <fullName evidence="6">Cytochrome b5 heme-binding domain-containing protein</fullName>
    </recommendedName>
</protein>
<feature type="compositionally biased region" description="Basic and acidic residues" evidence="5">
    <location>
        <begin position="500"/>
        <end position="534"/>
    </location>
</feature>
<feature type="compositionally biased region" description="Polar residues" evidence="5">
    <location>
        <begin position="551"/>
        <end position="563"/>
    </location>
</feature>
<evidence type="ECO:0000256" key="5">
    <source>
        <dbReference type="SAM" id="MobiDB-lite"/>
    </source>
</evidence>
<feature type="region of interest" description="Disordered" evidence="5">
    <location>
        <begin position="139"/>
        <end position="162"/>
    </location>
</feature>
<dbReference type="GO" id="GO:0020037">
    <property type="term" value="F:heme binding"/>
    <property type="evidence" value="ECO:0007669"/>
    <property type="project" value="TreeGrafter"/>
</dbReference>
<dbReference type="AlphaFoldDB" id="A0A8K0KH74"/>
<evidence type="ECO:0000313" key="7">
    <source>
        <dbReference type="EMBL" id="KAG8235156.1"/>
    </source>
</evidence>
<evidence type="ECO:0000256" key="2">
    <source>
        <dbReference type="ARBA" id="ARBA00022723"/>
    </source>
</evidence>
<dbReference type="EMBL" id="KZ308883">
    <property type="protein sequence ID" value="KAG8235156.1"/>
    <property type="molecule type" value="Genomic_DNA"/>
</dbReference>
<organism evidence="7 8">
    <name type="scientific">Ladona fulva</name>
    <name type="common">Scarce chaser dragonfly</name>
    <name type="synonym">Libellula fulva</name>
    <dbReference type="NCBI Taxonomy" id="123851"/>
    <lineage>
        <taxon>Eukaryota</taxon>
        <taxon>Metazoa</taxon>
        <taxon>Ecdysozoa</taxon>
        <taxon>Arthropoda</taxon>
        <taxon>Hexapoda</taxon>
        <taxon>Insecta</taxon>
        <taxon>Pterygota</taxon>
        <taxon>Palaeoptera</taxon>
        <taxon>Odonata</taxon>
        <taxon>Epiprocta</taxon>
        <taxon>Anisoptera</taxon>
        <taxon>Libelluloidea</taxon>
        <taxon>Libellulidae</taxon>
        <taxon>Ladona</taxon>
    </lineage>
</organism>